<feature type="region of interest" description="Disordered" evidence="3">
    <location>
        <begin position="491"/>
        <end position="510"/>
    </location>
</feature>
<sequence length="510" mass="57621">MRGYESNGFRQRVDDYEEDYDHDEYEEEASEAEEEEREAPKPTREEQDFLKLREQLKDKFRRKLKTQTASDFGRVSSTQVKRTAVPNDKFGSFFGPSKPVIAPRVIEESRSIRETKHIVAKASSSSIKRDPLSSEVKPRAHYQQPKVVNETKKKAQTLKDMRDYSFLLSDDSDLPSPAAKEPPSSRNVSVPRSGILRILIQVSPYVEDGRPSQELSKKSKLPTMSKPASSLASNGRESKNLVSTNRHVQTKVGSTKEAPPNRHTPASTESIRKVVSSGVANGPRQVVGSKALTQKVPVRSADSHRRSADSHRPIGKVPMHSADSQRPIGKVPVQSTDSRRSIGKVVNDPGLKKNSLPVKPHASTTQNRYPEQKRIASGLDKVKIAPKQPIAPKKPLPSSKPQPSKQISSHATHDDRPKKKPAKRPFEEDDDEDGELAIGMIRKMFGYDPSRYAGMDEDDSDMEVGFDKIQKEERRSSKIARKEDEEQLRLIEEEERREQMRKKQKLLRER</sequence>
<evidence type="ECO:0000313" key="5">
    <source>
        <dbReference type="Proteomes" id="UP000092600"/>
    </source>
</evidence>
<dbReference type="PANTHER" id="PTHR22691:SF8">
    <property type="entry name" value="PROTEIN SPT2 HOMOLOG"/>
    <property type="match status" value="1"/>
</dbReference>
<proteinExistence type="inferred from homology"/>
<dbReference type="SMART" id="SM00784">
    <property type="entry name" value="SPT2"/>
    <property type="match status" value="1"/>
</dbReference>
<dbReference type="STRING" id="4615.A0A199V858"/>
<dbReference type="PANTHER" id="PTHR22691">
    <property type="entry name" value="YEAST SPT2-RELATED"/>
    <property type="match status" value="1"/>
</dbReference>
<dbReference type="AlphaFoldDB" id="A0A199V858"/>
<evidence type="ECO:0000256" key="1">
    <source>
        <dbReference type="ARBA" id="ARBA00006461"/>
    </source>
</evidence>
<dbReference type="InterPro" id="IPR013256">
    <property type="entry name" value="Chromatin_SPT2"/>
</dbReference>
<comment type="caution">
    <text evidence="4">The sequence shown here is derived from an EMBL/GenBank/DDBJ whole genome shotgun (WGS) entry which is preliminary data.</text>
</comment>
<organism evidence="4 5">
    <name type="scientific">Ananas comosus</name>
    <name type="common">Pineapple</name>
    <name type="synonym">Ananas ananas</name>
    <dbReference type="NCBI Taxonomy" id="4615"/>
    <lineage>
        <taxon>Eukaryota</taxon>
        <taxon>Viridiplantae</taxon>
        <taxon>Streptophyta</taxon>
        <taxon>Embryophyta</taxon>
        <taxon>Tracheophyta</taxon>
        <taxon>Spermatophyta</taxon>
        <taxon>Magnoliopsida</taxon>
        <taxon>Liliopsida</taxon>
        <taxon>Poales</taxon>
        <taxon>Bromeliaceae</taxon>
        <taxon>Bromelioideae</taxon>
        <taxon>Ananas</taxon>
    </lineage>
</organism>
<name>A0A199V858_ANACO</name>
<feature type="compositionally biased region" description="Basic and acidic residues" evidence="3">
    <location>
        <begin position="207"/>
        <end position="217"/>
    </location>
</feature>
<feature type="region of interest" description="Disordered" evidence="3">
    <location>
        <begin position="207"/>
        <end position="437"/>
    </location>
</feature>
<feature type="region of interest" description="Disordered" evidence="3">
    <location>
        <begin position="117"/>
        <end position="155"/>
    </location>
</feature>
<feature type="compositionally biased region" description="Basic and acidic residues" evidence="3">
    <location>
        <begin position="127"/>
        <end position="138"/>
    </location>
</feature>
<feature type="compositionally biased region" description="Basic and acidic residues" evidence="3">
    <location>
        <begin position="38"/>
        <end position="50"/>
    </location>
</feature>
<keyword evidence="2" id="KW-0175">Coiled coil</keyword>
<feature type="compositionally biased region" description="Basic residues" evidence="3">
    <location>
        <begin position="499"/>
        <end position="510"/>
    </location>
</feature>
<reference evidence="4 5" key="1">
    <citation type="journal article" date="2016" name="DNA Res.">
        <title>The draft genome of MD-2 pineapple using hybrid error correction of long reads.</title>
        <authorList>
            <person name="Redwan R.M."/>
            <person name="Saidin A."/>
            <person name="Kumar S.V."/>
        </authorList>
    </citation>
    <scope>NUCLEOTIDE SEQUENCE [LARGE SCALE GENOMIC DNA]</scope>
    <source>
        <strain evidence="5">cv. MD2</strain>
        <tissue evidence="4">Leaf</tissue>
    </source>
</reference>
<feature type="compositionally biased region" description="Polar residues" evidence="3">
    <location>
        <begin position="226"/>
        <end position="253"/>
    </location>
</feature>
<evidence type="ECO:0000256" key="3">
    <source>
        <dbReference type="SAM" id="MobiDB-lite"/>
    </source>
</evidence>
<dbReference type="GO" id="GO:0006334">
    <property type="term" value="P:nucleosome assembly"/>
    <property type="evidence" value="ECO:0007669"/>
    <property type="project" value="TreeGrafter"/>
</dbReference>
<feature type="compositionally biased region" description="Basic and acidic residues" evidence="3">
    <location>
        <begin position="465"/>
        <end position="485"/>
    </location>
</feature>
<dbReference type="Pfam" id="PF08243">
    <property type="entry name" value="SPT2"/>
    <property type="match status" value="1"/>
</dbReference>
<gene>
    <name evidence="4" type="ORF">ACMD2_19927</name>
</gene>
<feature type="region of interest" description="Disordered" evidence="3">
    <location>
        <begin position="167"/>
        <end position="190"/>
    </location>
</feature>
<dbReference type="EMBL" id="LSRQ01002797">
    <property type="protein sequence ID" value="OAY73193.1"/>
    <property type="molecule type" value="Genomic_DNA"/>
</dbReference>
<comment type="similarity">
    <text evidence="1">Belongs to the SPT2 family.</text>
</comment>
<evidence type="ECO:0000256" key="2">
    <source>
        <dbReference type="ARBA" id="ARBA00023054"/>
    </source>
</evidence>
<dbReference type="GO" id="GO:0003677">
    <property type="term" value="F:DNA binding"/>
    <property type="evidence" value="ECO:0007669"/>
    <property type="project" value="TreeGrafter"/>
</dbReference>
<dbReference type="GO" id="GO:0006360">
    <property type="term" value="P:transcription by RNA polymerase I"/>
    <property type="evidence" value="ECO:0007669"/>
    <property type="project" value="TreeGrafter"/>
</dbReference>
<dbReference type="GO" id="GO:0005730">
    <property type="term" value="C:nucleolus"/>
    <property type="evidence" value="ECO:0007669"/>
    <property type="project" value="TreeGrafter"/>
</dbReference>
<evidence type="ECO:0000313" key="4">
    <source>
        <dbReference type="EMBL" id="OAY73193.1"/>
    </source>
</evidence>
<accession>A0A199V858</accession>
<feature type="compositionally biased region" description="Basic and acidic residues" evidence="3">
    <location>
        <begin position="301"/>
        <end position="312"/>
    </location>
</feature>
<feature type="compositionally biased region" description="Acidic residues" evidence="3">
    <location>
        <begin position="455"/>
        <end position="464"/>
    </location>
</feature>
<feature type="compositionally biased region" description="Low complexity" evidence="3">
    <location>
        <begin position="174"/>
        <end position="190"/>
    </location>
</feature>
<dbReference type="GO" id="GO:0042393">
    <property type="term" value="F:histone binding"/>
    <property type="evidence" value="ECO:0007669"/>
    <property type="project" value="TreeGrafter"/>
</dbReference>
<feature type="region of interest" description="Disordered" evidence="3">
    <location>
        <begin position="1"/>
        <end position="50"/>
    </location>
</feature>
<protein>
    <submittedName>
        <fullName evidence="4">Protein SPT</fullName>
    </submittedName>
</protein>
<feature type="compositionally biased region" description="Acidic residues" evidence="3">
    <location>
        <begin position="15"/>
        <end position="37"/>
    </location>
</feature>
<dbReference type="Proteomes" id="UP000092600">
    <property type="component" value="Unassembled WGS sequence"/>
</dbReference>
<feature type="region of interest" description="Disordered" evidence="3">
    <location>
        <begin position="454"/>
        <end position="485"/>
    </location>
</feature>